<keyword evidence="1" id="KW-1133">Transmembrane helix</keyword>
<keyword evidence="1" id="KW-0472">Membrane</keyword>
<dbReference type="AlphaFoldDB" id="A0ABD6QZA4"/>
<comment type="caution">
    <text evidence="2">The sequence shown here is derived from an EMBL/GenBank/DDBJ whole genome shotgun (WGS) entry which is preliminary data.</text>
</comment>
<organism evidence="2 3">
    <name type="scientific">Helicobacter pylori</name>
    <name type="common">Campylobacter pylori</name>
    <dbReference type="NCBI Taxonomy" id="210"/>
    <lineage>
        <taxon>Bacteria</taxon>
        <taxon>Pseudomonadati</taxon>
        <taxon>Campylobacterota</taxon>
        <taxon>Epsilonproteobacteria</taxon>
        <taxon>Campylobacterales</taxon>
        <taxon>Helicobacteraceae</taxon>
        <taxon>Helicobacter</taxon>
    </lineage>
</organism>
<evidence type="ECO:0000313" key="2">
    <source>
        <dbReference type="EMBL" id="OOQ20200.1"/>
    </source>
</evidence>
<reference evidence="2 3" key="1">
    <citation type="journal article" date="2017" name="Front. Cell. Infect. Microbiol.">
        <title>Whole Genome Sequence and Phylogenetic Analysis Show Helicobacter pylori Strains from Latin America Have Followed a Unique Evolution Pathway.</title>
        <authorList>
            <person name="Munoz-Ramirez Z.Y."/>
            <person name="Mendez-Tenorio A."/>
            <person name="Kato I."/>
            <person name="Bravo M.M."/>
            <person name="Rizzato C."/>
            <person name="Thorell K."/>
            <person name="Torres R.C."/>
            <person name="Aviles-Jimenez F."/>
            <person name="Camorlinga M."/>
            <person name="Canzian F."/>
            <person name="Torres J."/>
        </authorList>
    </citation>
    <scope>NUCLEOTIDE SEQUENCE [LARGE SCALE GENOMIC DNA]</scope>
    <source>
        <strain evidence="2 3">CG22371</strain>
    </source>
</reference>
<evidence type="ECO:0008006" key="4">
    <source>
        <dbReference type="Google" id="ProtNLM"/>
    </source>
</evidence>
<protein>
    <recommendedName>
        <fullName evidence="4">Secreted peptide</fullName>
    </recommendedName>
</protein>
<evidence type="ECO:0000313" key="3">
    <source>
        <dbReference type="Proteomes" id="UP000318633"/>
    </source>
</evidence>
<dbReference type="EMBL" id="MUPB01000002">
    <property type="protein sequence ID" value="OOQ20200.1"/>
    <property type="molecule type" value="Genomic_DNA"/>
</dbReference>
<sequence>MLGGFSSVLCAVLSVSVSVRSFCSCIACVISLSSLKLFSVSLFYLMFLFSFRIQTPLFRRLFGLKLR</sequence>
<feature type="transmembrane region" description="Helical" evidence="1">
    <location>
        <begin position="37"/>
        <end position="58"/>
    </location>
</feature>
<gene>
    <name evidence="2" type="ORF">B0X56_00080</name>
</gene>
<proteinExistence type="predicted"/>
<dbReference type="Proteomes" id="UP000318633">
    <property type="component" value="Unassembled WGS sequence"/>
</dbReference>
<evidence type="ECO:0000256" key="1">
    <source>
        <dbReference type="SAM" id="Phobius"/>
    </source>
</evidence>
<name>A0ABD6QZA4_HELPX</name>
<keyword evidence="1" id="KW-0812">Transmembrane</keyword>
<accession>A0ABD6QZA4</accession>